<gene>
    <name evidence="1" type="ORF">G2W53_044694</name>
</gene>
<protein>
    <submittedName>
        <fullName evidence="1">Uncharacterized protein</fullName>
    </submittedName>
</protein>
<accession>A0A834W020</accession>
<organism evidence="1 2">
    <name type="scientific">Senna tora</name>
    <dbReference type="NCBI Taxonomy" id="362788"/>
    <lineage>
        <taxon>Eukaryota</taxon>
        <taxon>Viridiplantae</taxon>
        <taxon>Streptophyta</taxon>
        <taxon>Embryophyta</taxon>
        <taxon>Tracheophyta</taxon>
        <taxon>Spermatophyta</taxon>
        <taxon>Magnoliopsida</taxon>
        <taxon>eudicotyledons</taxon>
        <taxon>Gunneridae</taxon>
        <taxon>Pentapetalae</taxon>
        <taxon>rosids</taxon>
        <taxon>fabids</taxon>
        <taxon>Fabales</taxon>
        <taxon>Fabaceae</taxon>
        <taxon>Caesalpinioideae</taxon>
        <taxon>Cassia clade</taxon>
        <taxon>Senna</taxon>
    </lineage>
</organism>
<dbReference type="Proteomes" id="UP000634136">
    <property type="component" value="Unassembled WGS sequence"/>
</dbReference>
<proteinExistence type="predicted"/>
<evidence type="ECO:0000313" key="2">
    <source>
        <dbReference type="Proteomes" id="UP000634136"/>
    </source>
</evidence>
<evidence type="ECO:0000313" key="1">
    <source>
        <dbReference type="EMBL" id="KAF7800826.1"/>
    </source>
</evidence>
<reference evidence="1" key="1">
    <citation type="submission" date="2020-09" db="EMBL/GenBank/DDBJ databases">
        <title>Genome-Enabled Discovery of Anthraquinone Biosynthesis in Senna tora.</title>
        <authorList>
            <person name="Kang S.-H."/>
            <person name="Pandey R.P."/>
            <person name="Lee C.-M."/>
            <person name="Sim J.-S."/>
            <person name="Jeong J.-T."/>
            <person name="Choi B.-S."/>
            <person name="Jung M."/>
            <person name="Ginzburg D."/>
            <person name="Zhao K."/>
            <person name="Won S.Y."/>
            <person name="Oh T.-J."/>
            <person name="Yu Y."/>
            <person name="Kim N.-H."/>
            <person name="Lee O.R."/>
            <person name="Lee T.-H."/>
            <person name="Bashyal P."/>
            <person name="Kim T.-S."/>
            <person name="Lee W.-H."/>
            <person name="Kawkins C."/>
            <person name="Kim C.-K."/>
            <person name="Kim J.S."/>
            <person name="Ahn B.O."/>
            <person name="Rhee S.Y."/>
            <person name="Sohng J.K."/>
        </authorList>
    </citation>
    <scope>NUCLEOTIDE SEQUENCE</scope>
    <source>
        <tissue evidence="1">Leaf</tissue>
    </source>
</reference>
<dbReference type="EMBL" id="JAAIUW010000153">
    <property type="protein sequence ID" value="KAF7800826.1"/>
    <property type="molecule type" value="Genomic_DNA"/>
</dbReference>
<name>A0A834W020_9FABA</name>
<dbReference type="AlphaFoldDB" id="A0A834W020"/>
<keyword evidence="2" id="KW-1185">Reference proteome</keyword>
<comment type="caution">
    <text evidence="1">The sequence shown here is derived from an EMBL/GenBank/DDBJ whole genome shotgun (WGS) entry which is preliminary data.</text>
</comment>
<sequence length="97" mass="10731">MNTHSPTPDVLRKLCCCLPNSTHPSRHVPHPPHQHLRGTTRLWTEFPCHTVVLTTEPFTKLALCAANSKAPATIEELLPKLKLPENITVITQPGLGQ</sequence>